<feature type="transmembrane region" description="Helical" evidence="1">
    <location>
        <begin position="144"/>
        <end position="167"/>
    </location>
</feature>
<evidence type="ECO:0000313" key="2">
    <source>
        <dbReference type="EMBL" id="WPU66520.1"/>
    </source>
</evidence>
<dbReference type="KEGG" id="psti:SOO65_07160"/>
<proteinExistence type="predicted"/>
<sequence length="298" mass="35263">MKELIFNTVLIERIHLAFTRSWLGFILVSSLLLFLIMSLSMNLAFYFWKVDYIPYHEKTFVNFFSDLISLRNDLLILSITCLYLIWGFVRLFLDPIFKVFMLPFETIWSFFGNVHGTHGHSDHDPYDWFDVIQMRVFEWRGKRFIISTGEAMCAISLLFWSILYFIIQSYFSWWSILLIFAASSFYWLAVNNLRYVFYDDLPESNVEKINKRKDHKFDRGLIYSLSTIVLVLLAFIISLKTRSSFHSYFSSKTRVEVCTVEKCFYGNYLQTTSYGHLILKDGLAVAISGENLKHITFY</sequence>
<feature type="transmembrane region" description="Helical" evidence="1">
    <location>
        <begin position="220"/>
        <end position="239"/>
    </location>
</feature>
<accession>A0AAX4HT09</accession>
<dbReference type="EMBL" id="CP139487">
    <property type="protein sequence ID" value="WPU66520.1"/>
    <property type="molecule type" value="Genomic_DNA"/>
</dbReference>
<feature type="transmembrane region" description="Helical" evidence="1">
    <location>
        <begin position="74"/>
        <end position="93"/>
    </location>
</feature>
<feature type="transmembrane region" description="Helical" evidence="1">
    <location>
        <begin position="173"/>
        <end position="190"/>
    </location>
</feature>
<keyword evidence="1" id="KW-0472">Membrane</keyword>
<dbReference type="Proteomes" id="UP001324634">
    <property type="component" value="Chromosome"/>
</dbReference>
<evidence type="ECO:0000256" key="1">
    <source>
        <dbReference type="SAM" id="Phobius"/>
    </source>
</evidence>
<organism evidence="2 3">
    <name type="scientific">Peredibacter starrii</name>
    <dbReference type="NCBI Taxonomy" id="28202"/>
    <lineage>
        <taxon>Bacteria</taxon>
        <taxon>Pseudomonadati</taxon>
        <taxon>Bdellovibrionota</taxon>
        <taxon>Bacteriovoracia</taxon>
        <taxon>Bacteriovoracales</taxon>
        <taxon>Bacteriovoracaceae</taxon>
        <taxon>Peredibacter</taxon>
    </lineage>
</organism>
<dbReference type="RefSeq" id="WP_321398814.1">
    <property type="nucleotide sequence ID" value="NZ_CP139487.1"/>
</dbReference>
<gene>
    <name evidence="2" type="ORF">SOO65_07160</name>
</gene>
<keyword evidence="1" id="KW-1133">Transmembrane helix</keyword>
<keyword evidence="1" id="KW-0812">Transmembrane</keyword>
<protein>
    <submittedName>
        <fullName evidence="2">Uncharacterized protein</fullName>
    </submittedName>
</protein>
<evidence type="ECO:0000313" key="3">
    <source>
        <dbReference type="Proteomes" id="UP001324634"/>
    </source>
</evidence>
<keyword evidence="3" id="KW-1185">Reference proteome</keyword>
<feature type="transmembrane region" description="Helical" evidence="1">
    <location>
        <begin position="21"/>
        <end position="48"/>
    </location>
</feature>
<dbReference type="AlphaFoldDB" id="A0AAX4HT09"/>
<name>A0AAX4HT09_9BACT</name>
<reference evidence="2 3" key="1">
    <citation type="submission" date="2023-11" db="EMBL/GenBank/DDBJ databases">
        <title>Peredibacter starrii A3.12.</title>
        <authorList>
            <person name="Mitchell R.J."/>
        </authorList>
    </citation>
    <scope>NUCLEOTIDE SEQUENCE [LARGE SCALE GENOMIC DNA]</scope>
    <source>
        <strain evidence="2 3">A3.12</strain>
    </source>
</reference>